<feature type="region of interest" description="Disordered" evidence="1">
    <location>
        <begin position="70"/>
        <end position="91"/>
    </location>
</feature>
<comment type="caution">
    <text evidence="2">The sequence shown here is derived from an EMBL/GenBank/DDBJ whole genome shotgun (WGS) entry which is preliminary data.</text>
</comment>
<organism evidence="2 3">
    <name type="scientific">Hermanssonia centrifuga</name>
    <dbReference type="NCBI Taxonomy" id="98765"/>
    <lineage>
        <taxon>Eukaryota</taxon>
        <taxon>Fungi</taxon>
        <taxon>Dikarya</taxon>
        <taxon>Basidiomycota</taxon>
        <taxon>Agaricomycotina</taxon>
        <taxon>Agaricomycetes</taxon>
        <taxon>Polyporales</taxon>
        <taxon>Meruliaceae</taxon>
        <taxon>Hermanssonia</taxon>
    </lineage>
</organism>
<accession>A0A2R6NIS1</accession>
<dbReference type="AlphaFoldDB" id="A0A2R6NIS1"/>
<protein>
    <submittedName>
        <fullName evidence="2">Uncharacterized protein</fullName>
    </submittedName>
</protein>
<dbReference type="Proteomes" id="UP000186601">
    <property type="component" value="Unassembled WGS sequence"/>
</dbReference>
<keyword evidence="3" id="KW-1185">Reference proteome</keyword>
<evidence type="ECO:0000256" key="1">
    <source>
        <dbReference type="SAM" id="MobiDB-lite"/>
    </source>
</evidence>
<evidence type="ECO:0000313" key="3">
    <source>
        <dbReference type="Proteomes" id="UP000186601"/>
    </source>
</evidence>
<evidence type="ECO:0000313" key="2">
    <source>
        <dbReference type="EMBL" id="PSR72264.1"/>
    </source>
</evidence>
<name>A0A2R6NIS1_9APHY</name>
<sequence>MTSLSIDRDGSKRYVEASKTGQYDPVHELALIHPALAITVHPLKPSSVDEPEMGEGERVQTIQTSYVQSKRCGETKQKKGTATSRIYDHEQRMRRRTGNFLSFFLSQLKRNRNPTIGRYDWKPMRS</sequence>
<proteinExistence type="predicted"/>
<dbReference type="EMBL" id="MLYV02001198">
    <property type="protein sequence ID" value="PSR72264.1"/>
    <property type="molecule type" value="Genomic_DNA"/>
</dbReference>
<reference evidence="2 3" key="1">
    <citation type="submission" date="2018-02" db="EMBL/GenBank/DDBJ databases">
        <title>Genome sequence of the basidiomycete white-rot fungus Phlebia centrifuga.</title>
        <authorList>
            <person name="Granchi Z."/>
            <person name="Peng M."/>
            <person name="de Vries R.P."/>
            <person name="Hilden K."/>
            <person name="Makela M.R."/>
            <person name="Grigoriev I."/>
            <person name="Riley R."/>
        </authorList>
    </citation>
    <scope>NUCLEOTIDE SEQUENCE [LARGE SCALE GENOMIC DNA]</scope>
    <source>
        <strain evidence="2 3">FBCC195</strain>
    </source>
</reference>
<gene>
    <name evidence="2" type="ORF">PHLCEN_2v11856</name>
</gene>